<dbReference type="Pfam" id="PF01066">
    <property type="entry name" value="CDP-OH_P_transf"/>
    <property type="match status" value="1"/>
</dbReference>
<dbReference type="PROSITE" id="PS00379">
    <property type="entry name" value="CDP_ALCOHOL_P_TRANSF"/>
    <property type="match status" value="1"/>
</dbReference>
<keyword evidence="5" id="KW-1185">Reference proteome</keyword>
<evidence type="ECO:0000256" key="3">
    <source>
        <dbReference type="SAM" id="Phobius"/>
    </source>
</evidence>
<keyword evidence="1 2" id="KW-0808">Transferase</keyword>
<dbReference type="Proteomes" id="UP000644749">
    <property type="component" value="Unassembled WGS sequence"/>
</dbReference>
<dbReference type="InterPro" id="IPR048254">
    <property type="entry name" value="CDP_ALCOHOL_P_TRANSF_CS"/>
</dbReference>
<organism evidence="4 5">
    <name type="scientific">Paracoccus aerius</name>
    <dbReference type="NCBI Taxonomy" id="1915382"/>
    <lineage>
        <taxon>Bacteria</taxon>
        <taxon>Pseudomonadati</taxon>
        <taxon>Pseudomonadota</taxon>
        <taxon>Alphaproteobacteria</taxon>
        <taxon>Rhodobacterales</taxon>
        <taxon>Paracoccaceae</taxon>
        <taxon>Paracoccus</taxon>
    </lineage>
</organism>
<feature type="transmembrane region" description="Helical" evidence="3">
    <location>
        <begin position="77"/>
        <end position="96"/>
    </location>
</feature>
<feature type="transmembrane region" description="Helical" evidence="3">
    <location>
        <begin position="140"/>
        <end position="156"/>
    </location>
</feature>
<feature type="transmembrane region" description="Helical" evidence="3">
    <location>
        <begin position="116"/>
        <end position="134"/>
    </location>
</feature>
<proteinExistence type="inferred from homology"/>
<evidence type="ECO:0000256" key="2">
    <source>
        <dbReference type="RuleBase" id="RU003750"/>
    </source>
</evidence>
<reference evidence="4 5" key="1">
    <citation type="submission" date="2021-01" db="EMBL/GenBank/DDBJ databases">
        <title>011410 draft genome.</title>
        <authorList>
            <person name="Lang L."/>
        </authorList>
    </citation>
    <scope>NUCLEOTIDE SEQUENCE [LARGE SCALE GENOMIC DNA]</scope>
    <source>
        <strain evidence="4 5">KCTC 42845</strain>
    </source>
</reference>
<keyword evidence="3" id="KW-0472">Membrane</keyword>
<comment type="caution">
    <text evidence="4">The sequence shown here is derived from an EMBL/GenBank/DDBJ whole genome shotgun (WGS) entry which is preliminary data.</text>
</comment>
<keyword evidence="3" id="KW-0812">Transmembrane</keyword>
<dbReference type="InterPro" id="IPR000462">
    <property type="entry name" value="CDP-OH_P_trans"/>
</dbReference>
<dbReference type="EMBL" id="JAESHT010000007">
    <property type="protein sequence ID" value="MBL3673932.1"/>
    <property type="molecule type" value="Genomic_DNA"/>
</dbReference>
<gene>
    <name evidence="4" type="ORF">JL111_10575</name>
</gene>
<comment type="similarity">
    <text evidence="2">Belongs to the CDP-alcohol phosphatidyltransferase class-I family.</text>
</comment>
<keyword evidence="3" id="KW-1133">Transmembrane helix</keyword>
<name>A0ABS1S5E1_9RHOB</name>
<evidence type="ECO:0000256" key="1">
    <source>
        <dbReference type="ARBA" id="ARBA00022679"/>
    </source>
</evidence>
<sequence length="216" mass="22799">MAGVATIAALTAVLPATAPGLLGAVLAFLLASTAVAVLMRRYYPHRRIGGCNVVTLLRAGLVCALLMPLMADRPAGWTVALVAGIGLAMDGLDGFLARRSGLVSAFGARFDMEVDAALALVLALHVIAGTVVGAEVLVLGLIRYVFVLASWVLPWLQGALPVRRWRKAICVIQIAALIVLQTPLLSPGQGIVLARIAALLLVGSFAVDIRWLWRHR</sequence>
<evidence type="ECO:0000313" key="5">
    <source>
        <dbReference type="Proteomes" id="UP000644749"/>
    </source>
</evidence>
<feature type="transmembrane region" description="Helical" evidence="3">
    <location>
        <begin position="25"/>
        <end position="43"/>
    </location>
</feature>
<protein>
    <submittedName>
        <fullName evidence="4">CDP-alcohol phosphatidyltransferase family protein</fullName>
    </submittedName>
</protein>
<feature type="transmembrane region" description="Helical" evidence="3">
    <location>
        <begin position="50"/>
        <end position="71"/>
    </location>
</feature>
<accession>A0ABS1S5E1</accession>
<feature type="transmembrane region" description="Helical" evidence="3">
    <location>
        <begin position="168"/>
        <end position="186"/>
    </location>
</feature>
<evidence type="ECO:0000313" key="4">
    <source>
        <dbReference type="EMBL" id="MBL3673932.1"/>
    </source>
</evidence>
<dbReference type="InterPro" id="IPR043130">
    <property type="entry name" value="CDP-OH_PTrfase_TM_dom"/>
</dbReference>
<dbReference type="Gene3D" id="1.20.120.1760">
    <property type="match status" value="1"/>
</dbReference>
<feature type="transmembrane region" description="Helical" evidence="3">
    <location>
        <begin position="192"/>
        <end position="213"/>
    </location>
</feature>